<keyword evidence="5" id="KW-0325">Glycoprotein</keyword>
<dbReference type="InterPro" id="IPR017853">
    <property type="entry name" value="GH"/>
</dbReference>
<dbReference type="EMBL" id="BLKM01000227">
    <property type="protein sequence ID" value="GFG30514.1"/>
    <property type="molecule type" value="Genomic_DNA"/>
</dbReference>
<dbReference type="EC" id="3.2.1.21" evidence="3"/>
<dbReference type="OrthoDB" id="65569at2759"/>
<dbReference type="InterPro" id="IPR001360">
    <property type="entry name" value="Glyco_hydro_1"/>
</dbReference>
<feature type="active site" description="Nucleophile" evidence="7">
    <location>
        <position position="375"/>
    </location>
</feature>
<reference evidence="11" key="1">
    <citation type="submission" date="2020-01" db="EMBL/GenBank/DDBJ databases">
        <title>Draft genome sequence of the Termite Coptotermes fromosanus.</title>
        <authorList>
            <person name="Itakura S."/>
            <person name="Yosikawa Y."/>
            <person name="Umezawa K."/>
        </authorList>
    </citation>
    <scope>NUCLEOTIDE SEQUENCE [LARGE SCALE GENOMIC DNA]</scope>
</reference>
<comment type="similarity">
    <text evidence="1 8">Belongs to the glycosyl hydrolase 1 family.</text>
</comment>
<accession>A0A6L2PD97</accession>
<dbReference type="GO" id="GO:0005975">
    <property type="term" value="P:carbohydrate metabolic process"/>
    <property type="evidence" value="ECO:0007669"/>
    <property type="project" value="InterPro"/>
</dbReference>
<dbReference type="GO" id="GO:0008422">
    <property type="term" value="F:beta-glucosidase activity"/>
    <property type="evidence" value="ECO:0007669"/>
    <property type="project" value="TreeGrafter"/>
</dbReference>
<keyword evidence="11" id="KW-1185">Reference proteome</keyword>
<evidence type="ECO:0000256" key="7">
    <source>
        <dbReference type="PROSITE-ProRule" id="PRU10055"/>
    </source>
</evidence>
<comment type="subunit">
    <text evidence="2">Homodimer.</text>
</comment>
<dbReference type="InterPro" id="IPR018120">
    <property type="entry name" value="Glyco_hydro_1_AS"/>
</dbReference>
<dbReference type="PROSITE" id="PS00653">
    <property type="entry name" value="GLYCOSYL_HYDROL_F1_2"/>
    <property type="match status" value="1"/>
</dbReference>
<proteinExistence type="inferred from homology"/>
<keyword evidence="6 9" id="KW-0326">Glycosidase</keyword>
<evidence type="ECO:0000256" key="8">
    <source>
        <dbReference type="RuleBase" id="RU003690"/>
    </source>
</evidence>
<dbReference type="AlphaFoldDB" id="A0A6L2PD97"/>
<dbReference type="SUPFAM" id="SSF51445">
    <property type="entry name" value="(Trans)glycosidases"/>
    <property type="match status" value="1"/>
</dbReference>
<organism evidence="10 11">
    <name type="scientific">Coptotermes formosanus</name>
    <name type="common">Formosan subterranean termite</name>
    <dbReference type="NCBI Taxonomy" id="36987"/>
    <lineage>
        <taxon>Eukaryota</taxon>
        <taxon>Metazoa</taxon>
        <taxon>Ecdysozoa</taxon>
        <taxon>Arthropoda</taxon>
        <taxon>Hexapoda</taxon>
        <taxon>Insecta</taxon>
        <taxon>Pterygota</taxon>
        <taxon>Neoptera</taxon>
        <taxon>Polyneoptera</taxon>
        <taxon>Dictyoptera</taxon>
        <taxon>Blattodea</taxon>
        <taxon>Blattoidea</taxon>
        <taxon>Termitoidae</taxon>
        <taxon>Rhinotermitidae</taxon>
        <taxon>Coptotermes</taxon>
    </lineage>
</organism>
<dbReference type="Gene3D" id="3.20.20.80">
    <property type="entry name" value="Glycosidases"/>
    <property type="match status" value="1"/>
</dbReference>
<dbReference type="Proteomes" id="UP000502823">
    <property type="component" value="Unassembled WGS sequence"/>
</dbReference>
<dbReference type="InParanoid" id="A0A6L2PD97"/>
<gene>
    <name evidence="10" type="ORF">Cfor_08137</name>
</gene>
<feature type="non-terminal residue" evidence="10">
    <location>
        <position position="394"/>
    </location>
</feature>
<dbReference type="PROSITE" id="PS00572">
    <property type="entry name" value="GLYCOSYL_HYDROL_F1_1"/>
    <property type="match status" value="1"/>
</dbReference>
<dbReference type="Pfam" id="PF00232">
    <property type="entry name" value="Glyco_hydro_1"/>
    <property type="match status" value="1"/>
</dbReference>
<name>A0A6L2PD97_COPFO</name>
<sequence length="394" mass="45374">MSALKFPAGFMFGVATSSYQVEGAWNEDGKGESIWDRLTHDRPEVITDKSTGDVACNSYRLYKEDVRLLKDLGVHFYRFSISWPRILPTGHDNVVNQAGIDYYNNLINELIANGIQPVVTMYHWDLPQPLQDLGGWTNPVLADYFEDYARVLYANFGDRVKWWNTINEPKIVAMGYSSPTGFAPHILTPGHGQYLVVHTILLSHARAYRLYEREFKATQGGKVSIVDMCRWIIPTTDSEEEEEAAERARQMHIGWVLHPIYSATGDYPPVMKEWLAKKSKEEGYSRSRLPSFTKEEIELVRGTWDYLGLNHYTVYFVRQGQDLLYGLMDTGVVNMRDDKYATAASRWLQVVPWGFRKLLNWIAKEYNNPPVLITENGFSDHGEIDDTNRVDYYI</sequence>
<dbReference type="InterPro" id="IPR033132">
    <property type="entry name" value="GH_1_N_CS"/>
</dbReference>
<evidence type="ECO:0000313" key="10">
    <source>
        <dbReference type="EMBL" id="GFG30514.1"/>
    </source>
</evidence>
<dbReference type="PANTHER" id="PTHR10353:SF36">
    <property type="entry name" value="LP05116P"/>
    <property type="match status" value="1"/>
</dbReference>
<dbReference type="FunFam" id="3.20.20.80:FF:000013">
    <property type="entry name" value="lactase-phlorizin hydrolase"/>
    <property type="match status" value="1"/>
</dbReference>
<evidence type="ECO:0000256" key="5">
    <source>
        <dbReference type="ARBA" id="ARBA00023180"/>
    </source>
</evidence>
<dbReference type="PANTHER" id="PTHR10353">
    <property type="entry name" value="GLYCOSYL HYDROLASE"/>
    <property type="match status" value="1"/>
</dbReference>
<evidence type="ECO:0000256" key="2">
    <source>
        <dbReference type="ARBA" id="ARBA00011738"/>
    </source>
</evidence>
<comment type="caution">
    <text evidence="10">The sequence shown here is derived from an EMBL/GenBank/DDBJ whole genome shotgun (WGS) entry which is preliminary data.</text>
</comment>
<evidence type="ECO:0000256" key="4">
    <source>
        <dbReference type="ARBA" id="ARBA00022801"/>
    </source>
</evidence>
<keyword evidence="4 9" id="KW-0378">Hydrolase</keyword>
<evidence type="ECO:0000256" key="1">
    <source>
        <dbReference type="ARBA" id="ARBA00010838"/>
    </source>
</evidence>
<protein>
    <recommendedName>
        <fullName evidence="3">beta-glucosidase</fullName>
        <ecNumber evidence="3">3.2.1.21</ecNumber>
    </recommendedName>
</protein>
<evidence type="ECO:0000256" key="9">
    <source>
        <dbReference type="RuleBase" id="RU004468"/>
    </source>
</evidence>
<evidence type="ECO:0000313" key="11">
    <source>
        <dbReference type="Proteomes" id="UP000502823"/>
    </source>
</evidence>
<evidence type="ECO:0000256" key="6">
    <source>
        <dbReference type="ARBA" id="ARBA00023295"/>
    </source>
</evidence>
<dbReference type="FunCoup" id="A0A6L2PD97">
    <property type="interactions" value="2"/>
</dbReference>
<evidence type="ECO:0000256" key="3">
    <source>
        <dbReference type="ARBA" id="ARBA00012744"/>
    </source>
</evidence>